<feature type="compositionally biased region" description="Polar residues" evidence="4">
    <location>
        <begin position="1075"/>
        <end position="1086"/>
    </location>
</feature>
<keyword evidence="7" id="KW-1185">Reference proteome</keyword>
<proteinExistence type="predicted"/>
<feature type="region of interest" description="Disordered" evidence="4">
    <location>
        <begin position="771"/>
        <end position="802"/>
    </location>
</feature>
<feature type="region of interest" description="Disordered" evidence="4">
    <location>
        <begin position="1"/>
        <end position="68"/>
    </location>
</feature>
<evidence type="ECO:0000259" key="5">
    <source>
        <dbReference type="PROSITE" id="PS50048"/>
    </source>
</evidence>
<dbReference type="AlphaFoldDB" id="A0A5B0PK80"/>
<feature type="compositionally biased region" description="Low complexity" evidence="4">
    <location>
        <begin position="1038"/>
        <end position="1054"/>
    </location>
</feature>
<dbReference type="GO" id="GO:0000981">
    <property type="term" value="F:DNA-binding transcription factor activity, RNA polymerase II-specific"/>
    <property type="evidence" value="ECO:0007669"/>
    <property type="project" value="InterPro"/>
</dbReference>
<dbReference type="CDD" id="cd00067">
    <property type="entry name" value="GAL4"/>
    <property type="match status" value="1"/>
</dbReference>
<dbReference type="GO" id="GO:0008270">
    <property type="term" value="F:zinc ion binding"/>
    <property type="evidence" value="ECO:0007669"/>
    <property type="project" value="InterPro"/>
</dbReference>
<sequence length="1124" mass="125718">MSSSVNSQSDSNTIEPPHPPPSQSTHTPPTNPSPQNNENSSNEHSNSDKPTTTTTTTKPKKKLNRQLASCSGCRKRRTRCDRGRPCSECYKRNSACDYSGASAPPSMPHTSIAEQVEREEYIKKLEARIQALENSVPSASDHSQSSTPANLAQDFSVDDLASQLSIITIGQRVRCPTGLTHPPHPLRTQFESILASQSNIPPITFIQPDQQFSLDLVARYPIPTLEELCSECLPPRSQIDFLSGFFFTTLNLWTHSINPVDWKIQLDRFWSTPDRLHFRPSPSKPDPPHLTKHYLAQFVSILYGIIGHGLARLADIHNLETVAENQSSGDSSASSPPRDYHLWNLNQAEKISLSNRWFRFSLGLLMSPEGNIYIKPTIFGIRAMAILSNVEHAPENIDHGMIFWSLTTSSAMSAGLLREPPVSDDEDIKTLDETELESRRQLAWAILGLDWAGYSIANGMRPNGDPDQITVKFPGTVISSATPLHPIDGWPLDPLVCIRRIAAQNDRLMRKASIKIASGHPATYQDVKDAQEKLDEVESTIPQRLQARISADGKSFETVVKSDEVYTLLAAFLYSRFCVPRIRLLRLFIFPKEGVPPEDRLKQLETLLSTSKLHFLALRYYPHNLSMHPLILYGLINTAVACALVLLINRQTHELVIDEDFYLSELHKIMALFDLGKKTVAATMSRKAITLLQTLIKQAELLAHSAESKSWDRRKKGPGATIQASHKSIAVDGEDQVKKHKQQATFPSRPYEPANFQSLPYVFGIPSQEFSQTMQHDRQESGHTTSNSIGSSNSLIPTSPGMITSNVIPSSGIYHSRMESFEGFSGQPTPPLVPSQPSRRPAFSTQSSSSHLSPSYPYQGIDQLNSSPSVRPFASLPRNYQMGSTVEFGTIDAKLDNYQFDFPTLQASSYGHEKSCGQTQRTSTEERRVKVDDRPIDIFDPEFLLHIPNLLGHPGSASSQPPEQLSLNYTNLEAFQPTFNLDFGLTSQGALSGADLAGPADPRAFSFNPQYDSCSAIKQSNSVGYHEISNRNIEFNHHQQQQQQQPQKQQYQQQQHHHHQHQQQQQQQPQQQQHATNNVPITTASAGSHHQHPQHQQHSHPHYHQSHIECGHEQPRYDNFNRAG</sequence>
<feature type="compositionally biased region" description="Low complexity" evidence="4">
    <location>
        <begin position="23"/>
        <end position="57"/>
    </location>
</feature>
<dbReference type="InterPro" id="IPR001138">
    <property type="entry name" value="Zn2Cys6_DnaBD"/>
</dbReference>
<dbReference type="GO" id="GO:0005634">
    <property type="term" value="C:nucleus"/>
    <property type="evidence" value="ECO:0007669"/>
    <property type="project" value="UniProtKB-SubCell"/>
</dbReference>
<feature type="compositionally biased region" description="Low complexity" evidence="4">
    <location>
        <begin position="1062"/>
        <end position="1074"/>
    </location>
</feature>
<dbReference type="PANTHER" id="PTHR31001">
    <property type="entry name" value="UNCHARACTERIZED TRANSCRIPTIONAL REGULATORY PROTEIN"/>
    <property type="match status" value="1"/>
</dbReference>
<feature type="region of interest" description="Disordered" evidence="4">
    <location>
        <begin position="1037"/>
        <end position="1124"/>
    </location>
</feature>
<comment type="subcellular location">
    <subcellularLocation>
        <location evidence="1">Nucleus</location>
    </subcellularLocation>
</comment>
<evidence type="ECO:0000256" key="4">
    <source>
        <dbReference type="SAM" id="MobiDB-lite"/>
    </source>
</evidence>
<protein>
    <recommendedName>
        <fullName evidence="5">Zn(2)-C6 fungal-type domain-containing protein</fullName>
    </recommendedName>
</protein>
<feature type="compositionally biased region" description="Low complexity" evidence="4">
    <location>
        <begin position="844"/>
        <end position="855"/>
    </location>
</feature>
<accession>A0A5B0PK80</accession>
<evidence type="ECO:0000256" key="2">
    <source>
        <dbReference type="ARBA" id="ARBA00023242"/>
    </source>
</evidence>
<feature type="region of interest" description="Disordered" evidence="4">
    <location>
        <begin position="707"/>
        <end position="752"/>
    </location>
</feature>
<dbReference type="InterPro" id="IPR050613">
    <property type="entry name" value="Sec_Metabolite_Reg"/>
</dbReference>
<dbReference type="Pfam" id="PF00172">
    <property type="entry name" value="Zn_clus"/>
    <property type="match status" value="1"/>
</dbReference>
<dbReference type="PROSITE" id="PS50048">
    <property type="entry name" value="ZN2_CY6_FUNGAL_2"/>
    <property type="match status" value="1"/>
</dbReference>
<keyword evidence="3" id="KW-0175">Coiled coil</keyword>
<dbReference type="Proteomes" id="UP000324748">
    <property type="component" value="Unassembled WGS sequence"/>
</dbReference>
<name>A0A5B0PK80_PUCGR</name>
<evidence type="ECO:0000313" key="6">
    <source>
        <dbReference type="EMBL" id="KAA1100938.1"/>
    </source>
</evidence>
<keyword evidence="2" id="KW-0539">Nucleus</keyword>
<feature type="compositionally biased region" description="Basic residues" evidence="4">
    <location>
        <begin position="1089"/>
        <end position="1105"/>
    </location>
</feature>
<feature type="compositionally biased region" description="Low complexity" evidence="4">
    <location>
        <begin position="1"/>
        <end position="11"/>
    </location>
</feature>
<dbReference type="OrthoDB" id="2506114at2759"/>
<feature type="region of interest" description="Disordered" evidence="4">
    <location>
        <begin position="821"/>
        <end position="864"/>
    </location>
</feature>
<reference evidence="6 7" key="1">
    <citation type="submission" date="2019-05" db="EMBL/GenBank/DDBJ databases">
        <title>Emergence of the Ug99 lineage of the wheat stem rust pathogen through somatic hybridization.</title>
        <authorList>
            <person name="Li F."/>
            <person name="Upadhyaya N.M."/>
            <person name="Sperschneider J."/>
            <person name="Matny O."/>
            <person name="Nguyen-Phuc H."/>
            <person name="Mago R."/>
            <person name="Raley C."/>
            <person name="Miller M.E."/>
            <person name="Silverstein K.A.T."/>
            <person name="Henningsen E."/>
            <person name="Hirsch C.D."/>
            <person name="Visser B."/>
            <person name="Pretorius Z.A."/>
            <person name="Steffenson B.J."/>
            <person name="Schwessinger B."/>
            <person name="Dodds P.N."/>
            <person name="Figueroa M."/>
        </authorList>
    </citation>
    <scope>NUCLEOTIDE SEQUENCE [LARGE SCALE GENOMIC DNA]</scope>
    <source>
        <strain evidence="6">21-0</strain>
    </source>
</reference>
<dbReference type="Gene3D" id="4.10.240.10">
    <property type="entry name" value="Zn(2)-C6 fungal-type DNA-binding domain"/>
    <property type="match status" value="1"/>
</dbReference>
<dbReference type="SUPFAM" id="SSF57701">
    <property type="entry name" value="Zn2/Cys6 DNA-binding domain"/>
    <property type="match status" value="1"/>
</dbReference>
<feature type="coiled-coil region" evidence="3">
    <location>
        <begin position="115"/>
        <end position="142"/>
    </location>
</feature>
<dbReference type="InterPro" id="IPR036864">
    <property type="entry name" value="Zn2-C6_fun-type_DNA-bd_sf"/>
</dbReference>
<gene>
    <name evidence="6" type="ORF">PGT21_002068</name>
</gene>
<evidence type="ECO:0000313" key="7">
    <source>
        <dbReference type="Proteomes" id="UP000324748"/>
    </source>
</evidence>
<evidence type="ECO:0000256" key="3">
    <source>
        <dbReference type="SAM" id="Coils"/>
    </source>
</evidence>
<comment type="caution">
    <text evidence="6">The sequence shown here is derived from an EMBL/GenBank/DDBJ whole genome shotgun (WGS) entry which is preliminary data.</text>
</comment>
<dbReference type="PROSITE" id="PS00463">
    <property type="entry name" value="ZN2_CY6_FUNGAL_1"/>
    <property type="match status" value="1"/>
</dbReference>
<feature type="compositionally biased region" description="Polar residues" evidence="4">
    <location>
        <begin position="782"/>
        <end position="802"/>
    </location>
</feature>
<feature type="domain" description="Zn(2)-C6 fungal-type" evidence="5">
    <location>
        <begin position="69"/>
        <end position="98"/>
    </location>
</feature>
<feature type="compositionally biased region" description="Basic and acidic residues" evidence="4">
    <location>
        <begin position="1106"/>
        <end position="1116"/>
    </location>
</feature>
<dbReference type="CDD" id="cd12148">
    <property type="entry name" value="fungal_TF_MHR"/>
    <property type="match status" value="1"/>
</dbReference>
<organism evidence="6 7">
    <name type="scientific">Puccinia graminis f. sp. tritici</name>
    <dbReference type="NCBI Taxonomy" id="56615"/>
    <lineage>
        <taxon>Eukaryota</taxon>
        <taxon>Fungi</taxon>
        <taxon>Dikarya</taxon>
        <taxon>Basidiomycota</taxon>
        <taxon>Pucciniomycotina</taxon>
        <taxon>Pucciniomycetes</taxon>
        <taxon>Pucciniales</taxon>
        <taxon>Pucciniaceae</taxon>
        <taxon>Puccinia</taxon>
    </lineage>
</organism>
<dbReference type="SMART" id="SM00066">
    <property type="entry name" value="GAL4"/>
    <property type="match status" value="1"/>
</dbReference>
<evidence type="ECO:0000256" key="1">
    <source>
        <dbReference type="ARBA" id="ARBA00004123"/>
    </source>
</evidence>
<dbReference type="EMBL" id="VSWC01000053">
    <property type="protein sequence ID" value="KAA1100938.1"/>
    <property type="molecule type" value="Genomic_DNA"/>
</dbReference>